<dbReference type="EMBL" id="AAOH01000004">
    <property type="protein sequence ID" value="EAR28204.1"/>
    <property type="molecule type" value="Genomic_DNA"/>
</dbReference>
<accession>A4C9Z6</accession>
<dbReference type="RefSeq" id="WP_009840036.1">
    <property type="nucleotide sequence ID" value="NZ_CH959301.1"/>
</dbReference>
<sequence>MKVKTLMIATFSLIVVGTVAEGYNLAHHEEMALSKCKTEHNIDYVDSKGFKCKTTQTP</sequence>
<dbReference type="AlphaFoldDB" id="A4C9Z6"/>
<evidence type="ECO:0000313" key="2">
    <source>
        <dbReference type="Proteomes" id="UP000006201"/>
    </source>
</evidence>
<protein>
    <submittedName>
        <fullName evidence="1">Uncharacterized protein</fullName>
    </submittedName>
</protein>
<dbReference type="HOGENOM" id="CLU_2976016_0_0_6"/>
<name>A4C9Z6_9GAMM</name>
<keyword evidence="2" id="KW-1185">Reference proteome</keyword>
<dbReference type="Proteomes" id="UP000006201">
    <property type="component" value="Unassembled WGS sequence"/>
</dbReference>
<proteinExistence type="predicted"/>
<reference evidence="1 2" key="1">
    <citation type="submission" date="2006-02" db="EMBL/GenBank/DDBJ databases">
        <authorList>
            <person name="Moran M.A."/>
            <person name="Kjelleberg S."/>
            <person name="Egan S."/>
            <person name="Saunders N."/>
            <person name="Thomas T."/>
            <person name="Ferriera S."/>
            <person name="Johnson J."/>
            <person name="Kravitz S."/>
            <person name="Halpern A."/>
            <person name="Remington K."/>
            <person name="Beeson K."/>
            <person name="Tran B."/>
            <person name="Rogers Y.-H."/>
            <person name="Friedman R."/>
            <person name="Venter J.C."/>
        </authorList>
    </citation>
    <scope>NUCLEOTIDE SEQUENCE [LARGE SCALE GENOMIC DNA]</scope>
    <source>
        <strain evidence="1 2">D2</strain>
    </source>
</reference>
<evidence type="ECO:0000313" key="1">
    <source>
        <dbReference type="EMBL" id="EAR28204.1"/>
    </source>
</evidence>
<organism evidence="1 2">
    <name type="scientific">Pseudoalteromonas tunicata D2</name>
    <dbReference type="NCBI Taxonomy" id="87626"/>
    <lineage>
        <taxon>Bacteria</taxon>
        <taxon>Pseudomonadati</taxon>
        <taxon>Pseudomonadota</taxon>
        <taxon>Gammaproteobacteria</taxon>
        <taxon>Alteromonadales</taxon>
        <taxon>Pseudoalteromonadaceae</taxon>
        <taxon>Pseudoalteromonas</taxon>
    </lineage>
</organism>
<comment type="caution">
    <text evidence="1">The sequence shown here is derived from an EMBL/GenBank/DDBJ whole genome shotgun (WGS) entry which is preliminary data.</text>
</comment>
<gene>
    <name evidence="1" type="ORF">PTD2_20352</name>
</gene>
<dbReference type="OrthoDB" id="9915122at2"/>